<organism evidence="3 4">
    <name type="scientific">Myxozyma melibiosi</name>
    <dbReference type="NCBI Taxonomy" id="54550"/>
    <lineage>
        <taxon>Eukaryota</taxon>
        <taxon>Fungi</taxon>
        <taxon>Dikarya</taxon>
        <taxon>Ascomycota</taxon>
        <taxon>Saccharomycotina</taxon>
        <taxon>Lipomycetes</taxon>
        <taxon>Lipomycetales</taxon>
        <taxon>Lipomycetaceae</taxon>
        <taxon>Myxozyma</taxon>
    </lineage>
</organism>
<dbReference type="PANTHER" id="PTHR28180:SF2">
    <property type="entry name" value="PEROXISOMAL PROTEIN 2"/>
    <property type="match status" value="1"/>
</dbReference>
<dbReference type="InterPro" id="IPR003779">
    <property type="entry name" value="CMD-like"/>
</dbReference>
<feature type="region of interest" description="Disordered" evidence="1">
    <location>
        <begin position="1"/>
        <end position="36"/>
    </location>
</feature>
<dbReference type="EMBL" id="JBBJBU010000006">
    <property type="protein sequence ID" value="KAK7205088.1"/>
    <property type="molecule type" value="Genomic_DNA"/>
</dbReference>
<protein>
    <submittedName>
        <fullName evidence="3">AhpD-like protein</fullName>
    </submittedName>
</protein>
<feature type="compositionally biased region" description="Basic and acidic residues" evidence="1">
    <location>
        <begin position="20"/>
        <end position="29"/>
    </location>
</feature>
<dbReference type="RefSeq" id="XP_064768121.1">
    <property type="nucleotide sequence ID" value="XM_064912708.1"/>
</dbReference>
<dbReference type="Pfam" id="PF02627">
    <property type="entry name" value="CMD"/>
    <property type="match status" value="1"/>
</dbReference>
<evidence type="ECO:0000313" key="3">
    <source>
        <dbReference type="EMBL" id="KAK7205088.1"/>
    </source>
</evidence>
<evidence type="ECO:0000313" key="4">
    <source>
        <dbReference type="Proteomes" id="UP001498771"/>
    </source>
</evidence>
<dbReference type="GeneID" id="90038220"/>
<feature type="region of interest" description="Disordered" evidence="1">
    <location>
        <begin position="98"/>
        <end position="128"/>
    </location>
</feature>
<evidence type="ECO:0000256" key="1">
    <source>
        <dbReference type="SAM" id="MobiDB-lite"/>
    </source>
</evidence>
<keyword evidence="4" id="KW-1185">Reference proteome</keyword>
<feature type="domain" description="Carboxymuconolactone decarboxylase-like" evidence="2">
    <location>
        <begin position="237"/>
        <end position="290"/>
    </location>
</feature>
<proteinExistence type="predicted"/>
<dbReference type="Gene3D" id="1.20.1290.10">
    <property type="entry name" value="AhpD-like"/>
    <property type="match status" value="1"/>
</dbReference>
<evidence type="ECO:0000259" key="2">
    <source>
        <dbReference type="Pfam" id="PF02627"/>
    </source>
</evidence>
<dbReference type="Proteomes" id="UP001498771">
    <property type="component" value="Unassembled WGS sequence"/>
</dbReference>
<reference evidence="3 4" key="1">
    <citation type="submission" date="2024-03" db="EMBL/GenBank/DDBJ databases">
        <title>Genome-scale model development and genomic sequencing of the oleaginous clade Lipomyces.</title>
        <authorList>
            <consortium name="Lawrence Berkeley National Laboratory"/>
            <person name="Czajka J.J."/>
            <person name="Han Y."/>
            <person name="Kim J."/>
            <person name="Mondo S.J."/>
            <person name="Hofstad B.A."/>
            <person name="Robles A."/>
            <person name="Haridas S."/>
            <person name="Riley R."/>
            <person name="LaButti K."/>
            <person name="Pangilinan J."/>
            <person name="Andreopoulos W."/>
            <person name="Lipzen A."/>
            <person name="Yan J."/>
            <person name="Wang M."/>
            <person name="Ng V."/>
            <person name="Grigoriev I.V."/>
            <person name="Spatafora J.W."/>
            <person name="Magnuson J.K."/>
            <person name="Baker S.E."/>
            <person name="Pomraning K.R."/>
        </authorList>
    </citation>
    <scope>NUCLEOTIDE SEQUENCE [LARGE SCALE GENOMIC DNA]</scope>
    <source>
        <strain evidence="3 4">Phaff 52-87</strain>
    </source>
</reference>
<comment type="caution">
    <text evidence="3">The sequence shown here is derived from an EMBL/GenBank/DDBJ whole genome shotgun (WGS) entry which is preliminary data.</text>
</comment>
<dbReference type="InterPro" id="IPR052999">
    <property type="entry name" value="PTS1_Protein"/>
</dbReference>
<dbReference type="SUPFAM" id="SSF69118">
    <property type="entry name" value="AhpD-like"/>
    <property type="match status" value="1"/>
</dbReference>
<accession>A0ABR1F5H1</accession>
<dbReference type="PANTHER" id="PTHR28180">
    <property type="entry name" value="CONSERVED MITOCHONDRIAL PROTEIN-RELATED"/>
    <property type="match status" value="1"/>
</dbReference>
<gene>
    <name evidence="3" type="ORF">BZA70DRAFT_279044</name>
</gene>
<name>A0ABR1F5H1_9ASCO</name>
<dbReference type="InterPro" id="IPR029032">
    <property type="entry name" value="AhpD-like"/>
</dbReference>
<sequence>MSSAHDDDQESQQVSTTTAIHDHAKDRISNDAQSLEIDDEQDDEILKMLTPSVLASLRATPLLASSWHFVAAATFSVCNRPEATPIIYRYAIEHDAHLASDPPPADDDDKLSAPPSPSGSTHSFGSEDASQLVDVTGCDPAVVHTISQKMREALLKGAALGGLPKTINSLIQLRNATPPAFREEHVLRTEAQLSQSAELARGKSFWDQVYGKVSRRVLSQMNTAYPDLAQYALDHVYSPLLSYTGVLSPKETSYVVIACLIPQDVNPQLKGHLKGGLNNGATKEELMSVRDLSMRICELCEVGWKEEPAKL</sequence>